<proteinExistence type="predicted"/>
<dbReference type="RefSeq" id="WP_008455519.1">
    <property type="nucleotide sequence ID" value="NZ_AOIJ01000049.1"/>
</dbReference>
<comment type="caution">
    <text evidence="1">The sequence shown here is derived from an EMBL/GenBank/DDBJ whole genome shotgun (WGS) entry which is preliminary data.</text>
</comment>
<dbReference type="EMBL" id="AOIJ01000049">
    <property type="protein sequence ID" value="ELY80055.1"/>
    <property type="molecule type" value="Genomic_DNA"/>
</dbReference>
<sequence>MAQIIESRFRVLEFDEEDALLNDIVDTGLPVHVNKEREEYGESLQTKIDALEPGNIIEAEIQSESITRQDDTWKFIDLKVTDETRFHFIEDADNHSSHVPELAATAENIGENTARTAISSDGEPIGFITVGQDQGDRFWYGLQMGTNTHEFDIQNLEAIDEPPYEVIYTRNSDKSLLIFYHLAEKDTKVARAVLSANR</sequence>
<protein>
    <submittedName>
        <fullName evidence="1">Uncharacterized protein</fullName>
    </submittedName>
</protein>
<name>L9Z0P6_9EURY</name>
<keyword evidence="2" id="KW-1185">Reference proteome</keyword>
<evidence type="ECO:0000313" key="1">
    <source>
        <dbReference type="EMBL" id="ELY80055.1"/>
    </source>
</evidence>
<dbReference type="Proteomes" id="UP000011592">
    <property type="component" value="Unassembled WGS sequence"/>
</dbReference>
<organism evidence="1 2">
    <name type="scientific">Natrinema gari JCM 14663</name>
    <dbReference type="NCBI Taxonomy" id="1230459"/>
    <lineage>
        <taxon>Archaea</taxon>
        <taxon>Methanobacteriati</taxon>
        <taxon>Methanobacteriota</taxon>
        <taxon>Stenosarchaea group</taxon>
        <taxon>Halobacteria</taxon>
        <taxon>Halobacteriales</taxon>
        <taxon>Natrialbaceae</taxon>
        <taxon>Natrinema</taxon>
    </lineage>
</organism>
<evidence type="ECO:0000313" key="2">
    <source>
        <dbReference type="Proteomes" id="UP000011592"/>
    </source>
</evidence>
<reference evidence="1 2" key="1">
    <citation type="journal article" date="2014" name="PLoS Genet.">
        <title>Phylogenetically driven sequencing of extremely halophilic archaea reveals strategies for static and dynamic osmo-response.</title>
        <authorList>
            <person name="Becker E.A."/>
            <person name="Seitzer P.M."/>
            <person name="Tritt A."/>
            <person name="Larsen D."/>
            <person name="Krusor M."/>
            <person name="Yao A.I."/>
            <person name="Wu D."/>
            <person name="Madern D."/>
            <person name="Eisen J.A."/>
            <person name="Darling A.E."/>
            <person name="Facciotti M.T."/>
        </authorList>
    </citation>
    <scope>NUCLEOTIDE SEQUENCE [LARGE SCALE GENOMIC DNA]</scope>
    <source>
        <strain evidence="1 2">JCM 14663</strain>
    </source>
</reference>
<accession>L9Z0P6</accession>
<dbReference type="AlphaFoldDB" id="L9Z0P6"/>
<gene>
    <name evidence="1" type="ORF">C486_10085</name>
</gene>